<dbReference type="EMBL" id="BJYZ01000023">
    <property type="protein sequence ID" value="GEO40706.1"/>
    <property type="molecule type" value="Genomic_DNA"/>
</dbReference>
<dbReference type="InterPro" id="IPR014284">
    <property type="entry name" value="RNA_pol_sigma-70_dom"/>
</dbReference>
<dbReference type="InterPro" id="IPR013325">
    <property type="entry name" value="RNA_pol_sigma_r2"/>
</dbReference>
<dbReference type="PANTHER" id="PTHR30376:SF3">
    <property type="entry name" value="RNA POLYMERASE SIGMA FACTOR RPOH"/>
    <property type="match status" value="1"/>
</dbReference>
<dbReference type="InterPro" id="IPR050813">
    <property type="entry name" value="Sigma-70_Factor"/>
</dbReference>
<dbReference type="Proteomes" id="UP000321523">
    <property type="component" value="Unassembled WGS sequence"/>
</dbReference>
<keyword evidence="7" id="KW-0804">Transcription</keyword>
<feature type="domain" description="RNA polymerase sigma-70 region 4" evidence="10">
    <location>
        <begin position="227"/>
        <end position="278"/>
    </location>
</feature>
<keyword evidence="5" id="KW-0731">Sigma factor</keyword>
<dbReference type="NCBIfam" id="NF005693">
    <property type="entry name" value="PRK07500.1"/>
    <property type="match status" value="1"/>
</dbReference>
<evidence type="ECO:0000256" key="6">
    <source>
        <dbReference type="ARBA" id="ARBA00023125"/>
    </source>
</evidence>
<evidence type="ECO:0000313" key="12">
    <source>
        <dbReference type="Proteomes" id="UP000321523"/>
    </source>
</evidence>
<evidence type="ECO:0000256" key="7">
    <source>
        <dbReference type="ARBA" id="ARBA00023163"/>
    </source>
</evidence>
<dbReference type="NCBIfam" id="TIGR02937">
    <property type="entry name" value="sigma70-ECF"/>
    <property type="match status" value="1"/>
</dbReference>
<protein>
    <recommendedName>
        <fullName evidence="8">RNA polymerase sigma factor RpoH</fullName>
    </recommendedName>
</protein>
<dbReference type="NCBIfam" id="TIGR02392">
    <property type="entry name" value="rpoH_proteo"/>
    <property type="match status" value="1"/>
</dbReference>
<evidence type="ECO:0000256" key="1">
    <source>
        <dbReference type="ARBA" id="ARBA00007788"/>
    </source>
</evidence>
<dbReference type="Pfam" id="PF04542">
    <property type="entry name" value="Sigma70_r2"/>
    <property type="match status" value="1"/>
</dbReference>
<dbReference type="InterPro" id="IPR012759">
    <property type="entry name" value="RNA_pol_sigma_RpoH_proteobac"/>
</dbReference>
<name>A0A512DW92_9PROT</name>
<dbReference type="CDD" id="cd06171">
    <property type="entry name" value="Sigma70_r4"/>
    <property type="match status" value="1"/>
</dbReference>
<dbReference type="Pfam" id="PF04545">
    <property type="entry name" value="Sigma70_r4"/>
    <property type="match status" value="1"/>
</dbReference>
<evidence type="ECO:0000259" key="10">
    <source>
        <dbReference type="Pfam" id="PF04545"/>
    </source>
</evidence>
<evidence type="ECO:0000259" key="9">
    <source>
        <dbReference type="Pfam" id="PF04542"/>
    </source>
</evidence>
<dbReference type="PRINTS" id="PR00046">
    <property type="entry name" value="SIGMA70FCT"/>
</dbReference>
<dbReference type="Gene3D" id="1.20.140.160">
    <property type="match status" value="1"/>
</dbReference>
<dbReference type="GO" id="GO:0016987">
    <property type="term" value="F:sigma factor activity"/>
    <property type="evidence" value="ECO:0007669"/>
    <property type="project" value="UniProtKB-UniRule"/>
</dbReference>
<feature type="domain" description="RNA polymerase sigma-70 region 2" evidence="9">
    <location>
        <begin position="53"/>
        <end position="118"/>
    </location>
</feature>
<dbReference type="GO" id="GO:0006352">
    <property type="term" value="P:DNA-templated transcription initiation"/>
    <property type="evidence" value="ECO:0007669"/>
    <property type="project" value="UniProtKB-UniRule"/>
</dbReference>
<evidence type="ECO:0000313" key="11">
    <source>
        <dbReference type="EMBL" id="GEO40706.1"/>
    </source>
</evidence>
<keyword evidence="2" id="KW-0963">Cytoplasm</keyword>
<reference evidence="11 12" key="1">
    <citation type="submission" date="2019-07" db="EMBL/GenBank/DDBJ databases">
        <title>Whole genome shotgun sequence of Skermanella aerolata NBRC 106429.</title>
        <authorList>
            <person name="Hosoyama A."/>
            <person name="Uohara A."/>
            <person name="Ohji S."/>
            <person name="Ichikawa N."/>
        </authorList>
    </citation>
    <scope>NUCLEOTIDE SEQUENCE [LARGE SCALE GENOMIC DNA]</scope>
    <source>
        <strain evidence="11 12">NBRC 106429</strain>
    </source>
</reference>
<evidence type="ECO:0000256" key="3">
    <source>
        <dbReference type="ARBA" id="ARBA00023015"/>
    </source>
</evidence>
<dbReference type="InterPro" id="IPR013324">
    <property type="entry name" value="RNA_pol_sigma_r3/r4-like"/>
</dbReference>
<evidence type="ECO:0000256" key="5">
    <source>
        <dbReference type="ARBA" id="ARBA00023082"/>
    </source>
</evidence>
<dbReference type="InterPro" id="IPR007627">
    <property type="entry name" value="RNA_pol_sigma70_r2"/>
</dbReference>
<dbReference type="InterPro" id="IPR007630">
    <property type="entry name" value="RNA_pol_sigma70_r4"/>
</dbReference>
<dbReference type="SUPFAM" id="SSF88946">
    <property type="entry name" value="Sigma2 domain of RNA polymerase sigma factors"/>
    <property type="match status" value="1"/>
</dbReference>
<proteinExistence type="inferred from homology"/>
<dbReference type="RefSeq" id="WP_044428640.1">
    <property type="nucleotide sequence ID" value="NZ_BJYZ01000023.1"/>
</dbReference>
<keyword evidence="6" id="KW-0238">DNA-binding</keyword>
<dbReference type="PANTHER" id="PTHR30376">
    <property type="entry name" value="SIGMA FACTOR RPOH HEAT SHOCK RELATED"/>
    <property type="match status" value="1"/>
</dbReference>
<dbReference type="AlphaFoldDB" id="A0A512DW92"/>
<comment type="caution">
    <text evidence="11">The sequence shown here is derived from an EMBL/GenBank/DDBJ whole genome shotgun (WGS) entry which is preliminary data.</text>
</comment>
<keyword evidence="12" id="KW-1185">Reference proteome</keyword>
<organism evidence="11 12">
    <name type="scientific">Skermanella aerolata</name>
    <dbReference type="NCBI Taxonomy" id="393310"/>
    <lineage>
        <taxon>Bacteria</taxon>
        <taxon>Pseudomonadati</taxon>
        <taxon>Pseudomonadota</taxon>
        <taxon>Alphaproteobacteria</taxon>
        <taxon>Rhodospirillales</taxon>
        <taxon>Azospirillaceae</taxon>
        <taxon>Skermanella</taxon>
    </lineage>
</organism>
<sequence length="299" mass="33894">MTLLNIAQSGGGMGRYLEEAKRFPMLRPDQEQDLALAWRDRRDEEALRQLTGSHLRLVIKIARGFAGYGLPASELIAEGNVGLMQAAQKFDPDRGFRFATYAIWWIRASIQEYILHNWSMVKMGTTAAQKKLFFNLRRLKGRMEELEQGDLSPETVTSIATELDVPETEVVEMNRRLSMGDSSLNAAVGGEGDTDWLDLLSDERPTQEAVVAEADEMALRRRLLGQALEKLNDRERQILLERRLAEEPATLEVLGERYDVSRERIRQIEARAFEKLQKAVLNASQALRKPVRQPMLAAG</sequence>
<keyword evidence="3" id="KW-0805">Transcription regulation</keyword>
<dbReference type="OrthoDB" id="9809557at2"/>
<dbReference type="SUPFAM" id="SSF88659">
    <property type="entry name" value="Sigma3 and sigma4 domains of RNA polymerase sigma factors"/>
    <property type="match status" value="1"/>
</dbReference>
<dbReference type="GO" id="GO:0003677">
    <property type="term" value="F:DNA binding"/>
    <property type="evidence" value="ECO:0007669"/>
    <property type="project" value="UniProtKB-KW"/>
</dbReference>
<gene>
    <name evidence="11" type="primary">rpoH_5</name>
    <name evidence="11" type="ORF">SAE02_48540</name>
</gene>
<keyword evidence="4" id="KW-0346">Stress response</keyword>
<dbReference type="NCBIfam" id="NF005143">
    <property type="entry name" value="PRK06596.1"/>
    <property type="match status" value="1"/>
</dbReference>
<evidence type="ECO:0000256" key="8">
    <source>
        <dbReference type="NCBIfam" id="TIGR02392"/>
    </source>
</evidence>
<accession>A0A512DW92</accession>
<dbReference type="Gene3D" id="1.10.601.10">
    <property type="entry name" value="RNA Polymerase Primary Sigma Factor"/>
    <property type="match status" value="1"/>
</dbReference>
<evidence type="ECO:0000256" key="4">
    <source>
        <dbReference type="ARBA" id="ARBA00023016"/>
    </source>
</evidence>
<dbReference type="InterPro" id="IPR000943">
    <property type="entry name" value="RNA_pol_sigma70"/>
</dbReference>
<evidence type="ECO:0000256" key="2">
    <source>
        <dbReference type="ARBA" id="ARBA00022490"/>
    </source>
</evidence>
<comment type="similarity">
    <text evidence="1">Belongs to the sigma-70 factor family.</text>
</comment>